<proteinExistence type="predicted"/>
<dbReference type="Proteomes" id="UP000299102">
    <property type="component" value="Unassembled WGS sequence"/>
</dbReference>
<gene>
    <name evidence="2" type="ORF">EVAR_11373_1</name>
</gene>
<comment type="caution">
    <text evidence="2">The sequence shown here is derived from an EMBL/GenBank/DDBJ whole genome shotgun (WGS) entry which is preliminary data.</text>
</comment>
<dbReference type="AlphaFoldDB" id="A0A4C1U0U4"/>
<protein>
    <submittedName>
        <fullName evidence="2">Uncharacterized protein</fullName>
    </submittedName>
</protein>
<sequence length="121" mass="13763">MLYTAFESPPANLYIVAPISTTEFLSFGQIMRKRHAAQSRQLGRSATETRTAPARAVAGRRRTSDSRYLLLGQYSSTSPLDPVDGHHELKRRHIKIQRLHSLFYRRCAVVSTFLEREKGSS</sequence>
<reference evidence="2 3" key="1">
    <citation type="journal article" date="2019" name="Commun. Biol.">
        <title>The bagworm genome reveals a unique fibroin gene that provides high tensile strength.</title>
        <authorList>
            <person name="Kono N."/>
            <person name="Nakamura H."/>
            <person name="Ohtoshi R."/>
            <person name="Tomita M."/>
            <person name="Numata K."/>
            <person name="Arakawa K."/>
        </authorList>
    </citation>
    <scope>NUCLEOTIDE SEQUENCE [LARGE SCALE GENOMIC DNA]</scope>
</reference>
<dbReference type="EMBL" id="BGZK01000113">
    <property type="protein sequence ID" value="GBP19983.1"/>
    <property type="molecule type" value="Genomic_DNA"/>
</dbReference>
<evidence type="ECO:0000313" key="2">
    <source>
        <dbReference type="EMBL" id="GBP19983.1"/>
    </source>
</evidence>
<name>A0A4C1U0U4_EUMVA</name>
<feature type="region of interest" description="Disordered" evidence="1">
    <location>
        <begin position="37"/>
        <end position="63"/>
    </location>
</feature>
<evidence type="ECO:0000256" key="1">
    <source>
        <dbReference type="SAM" id="MobiDB-lite"/>
    </source>
</evidence>
<accession>A0A4C1U0U4</accession>
<evidence type="ECO:0000313" key="3">
    <source>
        <dbReference type="Proteomes" id="UP000299102"/>
    </source>
</evidence>
<keyword evidence="3" id="KW-1185">Reference proteome</keyword>
<feature type="compositionally biased region" description="Polar residues" evidence="1">
    <location>
        <begin position="38"/>
        <end position="50"/>
    </location>
</feature>
<organism evidence="2 3">
    <name type="scientific">Eumeta variegata</name>
    <name type="common">Bagworm moth</name>
    <name type="synonym">Eumeta japonica</name>
    <dbReference type="NCBI Taxonomy" id="151549"/>
    <lineage>
        <taxon>Eukaryota</taxon>
        <taxon>Metazoa</taxon>
        <taxon>Ecdysozoa</taxon>
        <taxon>Arthropoda</taxon>
        <taxon>Hexapoda</taxon>
        <taxon>Insecta</taxon>
        <taxon>Pterygota</taxon>
        <taxon>Neoptera</taxon>
        <taxon>Endopterygota</taxon>
        <taxon>Lepidoptera</taxon>
        <taxon>Glossata</taxon>
        <taxon>Ditrysia</taxon>
        <taxon>Tineoidea</taxon>
        <taxon>Psychidae</taxon>
        <taxon>Oiketicinae</taxon>
        <taxon>Eumeta</taxon>
    </lineage>
</organism>